<keyword evidence="1" id="KW-0812">Transmembrane</keyword>
<evidence type="ECO:0000313" key="4">
    <source>
        <dbReference type="Proteomes" id="UP000217790"/>
    </source>
</evidence>
<feature type="transmembrane region" description="Helical" evidence="1">
    <location>
        <begin position="132"/>
        <end position="154"/>
    </location>
</feature>
<evidence type="ECO:0000259" key="2">
    <source>
        <dbReference type="Pfam" id="PF20152"/>
    </source>
</evidence>
<organism evidence="3 4">
    <name type="scientific">Armillaria gallica</name>
    <name type="common">Bulbous honey fungus</name>
    <name type="synonym">Armillaria bulbosa</name>
    <dbReference type="NCBI Taxonomy" id="47427"/>
    <lineage>
        <taxon>Eukaryota</taxon>
        <taxon>Fungi</taxon>
        <taxon>Dikarya</taxon>
        <taxon>Basidiomycota</taxon>
        <taxon>Agaricomycotina</taxon>
        <taxon>Agaricomycetes</taxon>
        <taxon>Agaricomycetidae</taxon>
        <taxon>Agaricales</taxon>
        <taxon>Marasmiineae</taxon>
        <taxon>Physalacriaceae</taxon>
        <taxon>Armillaria</taxon>
    </lineage>
</organism>
<evidence type="ECO:0000313" key="3">
    <source>
        <dbReference type="EMBL" id="PBK84119.1"/>
    </source>
</evidence>
<keyword evidence="1" id="KW-1133">Transmembrane helix</keyword>
<dbReference type="OrthoDB" id="3270417at2759"/>
<feature type="transmembrane region" description="Helical" evidence="1">
    <location>
        <begin position="88"/>
        <end position="111"/>
    </location>
</feature>
<dbReference type="Proteomes" id="UP000217790">
    <property type="component" value="Unassembled WGS sequence"/>
</dbReference>
<accession>A0A2H3CM03</accession>
<dbReference type="EMBL" id="KZ293700">
    <property type="protein sequence ID" value="PBK84119.1"/>
    <property type="molecule type" value="Genomic_DNA"/>
</dbReference>
<name>A0A2H3CM03_ARMGA</name>
<dbReference type="AlphaFoldDB" id="A0A2H3CM03"/>
<feature type="domain" description="DUF6534" evidence="2">
    <location>
        <begin position="96"/>
        <end position="169"/>
    </location>
</feature>
<dbReference type="InterPro" id="IPR045339">
    <property type="entry name" value="DUF6534"/>
</dbReference>
<keyword evidence="4" id="KW-1185">Reference proteome</keyword>
<protein>
    <recommendedName>
        <fullName evidence="2">DUF6534 domain-containing protein</fullName>
    </recommendedName>
</protein>
<dbReference type="InParanoid" id="A0A2H3CM03"/>
<keyword evidence="1" id="KW-0472">Membrane</keyword>
<gene>
    <name evidence="3" type="ORF">ARMGADRAFT_611014</name>
</gene>
<reference evidence="4" key="1">
    <citation type="journal article" date="2017" name="Nat. Ecol. Evol.">
        <title>Genome expansion and lineage-specific genetic innovations in the forest pathogenic fungi Armillaria.</title>
        <authorList>
            <person name="Sipos G."/>
            <person name="Prasanna A.N."/>
            <person name="Walter M.C."/>
            <person name="O'Connor E."/>
            <person name="Balint B."/>
            <person name="Krizsan K."/>
            <person name="Kiss B."/>
            <person name="Hess J."/>
            <person name="Varga T."/>
            <person name="Slot J."/>
            <person name="Riley R."/>
            <person name="Boka B."/>
            <person name="Rigling D."/>
            <person name="Barry K."/>
            <person name="Lee J."/>
            <person name="Mihaltcheva S."/>
            <person name="LaButti K."/>
            <person name="Lipzen A."/>
            <person name="Waldron R."/>
            <person name="Moloney N.M."/>
            <person name="Sperisen C."/>
            <person name="Kredics L."/>
            <person name="Vagvoelgyi C."/>
            <person name="Patrignani A."/>
            <person name="Fitzpatrick D."/>
            <person name="Nagy I."/>
            <person name="Doyle S."/>
            <person name="Anderson J.B."/>
            <person name="Grigoriev I.V."/>
            <person name="Gueldener U."/>
            <person name="Muensterkoetter M."/>
            <person name="Nagy L.G."/>
        </authorList>
    </citation>
    <scope>NUCLEOTIDE SEQUENCE [LARGE SCALE GENOMIC DNA]</scope>
    <source>
        <strain evidence="4">Ar21-2</strain>
    </source>
</reference>
<dbReference type="Pfam" id="PF20152">
    <property type="entry name" value="DUF6534"/>
    <property type="match status" value="1"/>
</dbReference>
<feature type="transmembrane region" description="Helical" evidence="1">
    <location>
        <begin position="51"/>
        <end position="72"/>
    </location>
</feature>
<proteinExistence type="predicted"/>
<dbReference type="OMA" id="ITTEIHI"/>
<evidence type="ECO:0000256" key="1">
    <source>
        <dbReference type="SAM" id="Phobius"/>
    </source>
</evidence>
<feature type="transmembrane region" description="Helical" evidence="1">
    <location>
        <begin position="20"/>
        <end position="39"/>
    </location>
</feature>
<sequence length="203" mass="22878">MFGYLAGVLVHSVWSFKVQLGINVWIVIYAQGLYVIRLWKFGRHFHKFWPWLVFLIMATALGSMGILMIYAICITSDFSDVSNITTEIHIVFATVAAADFVIALMMCYYLHKSRVATNFSTTASLLLGLIRLVVASGLITSACSLFTLISYIVWPETSIFLGIDFILPKRWCSSWPLTALLWISCLCRLVHESTYACSRPSLS</sequence>